<keyword evidence="2" id="KW-1185">Reference proteome</keyword>
<evidence type="ECO:0000313" key="1">
    <source>
        <dbReference type="EMBL" id="QFQ12971.1"/>
    </source>
</evidence>
<proteinExistence type="predicted"/>
<organism evidence="1 2">
    <name type="scientific">Pseudoprevotella muciniphila</name>
    <dbReference type="NCBI Taxonomy" id="2133944"/>
    <lineage>
        <taxon>Bacteria</taxon>
        <taxon>Pseudomonadati</taxon>
        <taxon>Bacteroidota</taxon>
        <taxon>Bacteroidia</taxon>
        <taxon>Bacteroidales</taxon>
        <taxon>Prevotellaceae</taxon>
        <taxon>Pseudoprevotella</taxon>
    </lineage>
</organism>
<dbReference type="Proteomes" id="UP000249375">
    <property type="component" value="Chromosome"/>
</dbReference>
<reference evidence="1 2" key="1">
    <citation type="submission" date="2018-11" db="EMBL/GenBank/DDBJ databases">
        <authorList>
            <person name="Na S.W."/>
            <person name="Baik M."/>
        </authorList>
    </citation>
    <scope>NUCLEOTIDE SEQUENCE [LARGE SCALE GENOMIC DNA]</scope>
    <source>
        <strain evidence="1 2">E39</strain>
    </source>
</reference>
<accession>A0A5P8E7K1</accession>
<dbReference type="EMBL" id="CP033459">
    <property type="protein sequence ID" value="QFQ12971.1"/>
    <property type="molecule type" value="Genomic_DNA"/>
</dbReference>
<dbReference type="KEGG" id="alq:C7Y71_008035"/>
<sequence length="193" mass="22768">MGITNIYAQNENDNWTRYVNDSIQCDKEVLSRENPIPMYVLTPDSVTGIRLYAEPNTYSKSVEYFPENTLFFQGEAGDFWACSYLGYTAYIKKTDADNTNLLQSLVNKLSRHFLYVNAYYAWETGLKIRTEYMEEWVDFLNEEKKHLREDTNGQQAIEMPTYLQHFRTLDFEGFKDGGEFFDKLDPKVYFHVN</sequence>
<evidence type="ECO:0000313" key="2">
    <source>
        <dbReference type="Proteomes" id="UP000249375"/>
    </source>
</evidence>
<protein>
    <submittedName>
        <fullName evidence="1">Uncharacterized protein</fullName>
    </submittedName>
</protein>
<name>A0A5P8E7K1_9BACT</name>
<gene>
    <name evidence="1" type="ORF">C7Y71_008035</name>
</gene>
<dbReference type="AlphaFoldDB" id="A0A5P8E7K1"/>